<dbReference type="GO" id="GO:0006352">
    <property type="term" value="P:DNA-templated transcription initiation"/>
    <property type="evidence" value="ECO:0007669"/>
    <property type="project" value="InterPro"/>
</dbReference>
<evidence type="ECO:0000259" key="5">
    <source>
        <dbReference type="Pfam" id="PF04545"/>
    </source>
</evidence>
<proteinExistence type="predicted"/>
<dbReference type="Pfam" id="PF04545">
    <property type="entry name" value="Sigma70_r4"/>
    <property type="match status" value="1"/>
</dbReference>
<dbReference type="Gene3D" id="1.20.140.160">
    <property type="match status" value="1"/>
</dbReference>
<dbReference type="GO" id="GO:0003677">
    <property type="term" value="F:DNA binding"/>
    <property type="evidence" value="ECO:0007669"/>
    <property type="project" value="UniProtKB-KW"/>
</dbReference>
<dbReference type="InterPro" id="IPR007630">
    <property type="entry name" value="RNA_pol_sigma70_r4"/>
</dbReference>
<keyword evidence="3" id="KW-0238">DNA-binding</keyword>
<keyword evidence="2" id="KW-0731">Sigma factor</keyword>
<keyword evidence="4" id="KW-0804">Transcription</keyword>
<reference evidence="6" key="1">
    <citation type="submission" date="2020-10" db="EMBL/GenBank/DDBJ databases">
        <authorList>
            <person name="Gilroy R."/>
        </authorList>
    </citation>
    <scope>NUCLEOTIDE SEQUENCE</scope>
    <source>
        <strain evidence="6">CHK154-7741</strain>
    </source>
</reference>
<gene>
    <name evidence="6" type="ORF">IAD26_03250</name>
</gene>
<dbReference type="GO" id="GO:0016987">
    <property type="term" value="F:sigma factor activity"/>
    <property type="evidence" value="ECO:0007669"/>
    <property type="project" value="UniProtKB-KW"/>
</dbReference>
<dbReference type="CDD" id="cd06171">
    <property type="entry name" value="Sigma70_r4"/>
    <property type="match status" value="1"/>
</dbReference>
<name>A0A9D1MZP1_9CLOT</name>
<evidence type="ECO:0000256" key="4">
    <source>
        <dbReference type="ARBA" id="ARBA00023163"/>
    </source>
</evidence>
<dbReference type="EMBL" id="DVOD01000022">
    <property type="protein sequence ID" value="HIU92134.1"/>
    <property type="molecule type" value="Genomic_DNA"/>
</dbReference>
<reference evidence="6" key="2">
    <citation type="journal article" date="2021" name="PeerJ">
        <title>Extensive microbial diversity within the chicken gut microbiome revealed by metagenomics and culture.</title>
        <authorList>
            <person name="Gilroy R."/>
            <person name="Ravi A."/>
            <person name="Getino M."/>
            <person name="Pursley I."/>
            <person name="Horton D.L."/>
            <person name="Alikhan N.F."/>
            <person name="Baker D."/>
            <person name="Gharbi K."/>
            <person name="Hall N."/>
            <person name="Watson M."/>
            <person name="Adriaenssens E.M."/>
            <person name="Foster-Nyarko E."/>
            <person name="Jarju S."/>
            <person name="Secka A."/>
            <person name="Antonio M."/>
            <person name="Oren A."/>
            <person name="Chaudhuri R.R."/>
            <person name="La Ragione R."/>
            <person name="Hildebrand F."/>
            <person name="Pallen M.J."/>
        </authorList>
    </citation>
    <scope>NUCLEOTIDE SEQUENCE</scope>
    <source>
        <strain evidence="6">CHK154-7741</strain>
    </source>
</reference>
<dbReference type="NCBIfam" id="TIGR02937">
    <property type="entry name" value="sigma70-ECF"/>
    <property type="match status" value="1"/>
</dbReference>
<dbReference type="Proteomes" id="UP000886748">
    <property type="component" value="Unassembled WGS sequence"/>
</dbReference>
<dbReference type="Gene3D" id="1.10.1740.10">
    <property type="match status" value="1"/>
</dbReference>
<feature type="domain" description="RNA polymerase sigma-70 region 4" evidence="5">
    <location>
        <begin position="164"/>
        <end position="213"/>
    </location>
</feature>
<evidence type="ECO:0000256" key="3">
    <source>
        <dbReference type="ARBA" id="ARBA00023125"/>
    </source>
</evidence>
<protein>
    <submittedName>
        <fullName evidence="6">Sigma-70 family RNA polymerase sigma factor</fullName>
    </submittedName>
</protein>
<organism evidence="6 7">
    <name type="scientific">Candidatus Limenecus avicola</name>
    <dbReference type="NCBI Taxonomy" id="2840847"/>
    <lineage>
        <taxon>Bacteria</taxon>
        <taxon>Bacillati</taxon>
        <taxon>Bacillota</taxon>
        <taxon>Clostridia</taxon>
        <taxon>Eubacteriales</taxon>
        <taxon>Clostridiaceae</taxon>
        <taxon>Clostridiaceae incertae sedis</taxon>
        <taxon>Candidatus Limenecus</taxon>
    </lineage>
</organism>
<sequence length="223" mass="25367">MINNASQNKIKEYITIVEKVAKVEHRRIPSHMVDYEELVSIGIIAVQAMIKNKTPEQLEKYNSSYIATAVRWAIRNELRNRYKWYTLKHSKASEDESAEGGSDGDIDVSPGKVREAIYETILSIDSIAAASSDNDSPFDFIKDPHALPDEKAEIGELGKAIREAIATLPQKDRLVVEYRFYRNMQVKEIAEQVGLSSSRITRIVQSALNHVREYLVAHEHYGY</sequence>
<evidence type="ECO:0000256" key="2">
    <source>
        <dbReference type="ARBA" id="ARBA00023082"/>
    </source>
</evidence>
<evidence type="ECO:0000313" key="6">
    <source>
        <dbReference type="EMBL" id="HIU92134.1"/>
    </source>
</evidence>
<dbReference type="PANTHER" id="PTHR30385">
    <property type="entry name" value="SIGMA FACTOR F FLAGELLAR"/>
    <property type="match status" value="1"/>
</dbReference>
<comment type="caution">
    <text evidence="6">The sequence shown here is derived from an EMBL/GenBank/DDBJ whole genome shotgun (WGS) entry which is preliminary data.</text>
</comment>
<dbReference type="AlphaFoldDB" id="A0A9D1MZP1"/>
<evidence type="ECO:0000313" key="7">
    <source>
        <dbReference type="Proteomes" id="UP000886748"/>
    </source>
</evidence>
<evidence type="ECO:0000256" key="1">
    <source>
        <dbReference type="ARBA" id="ARBA00023015"/>
    </source>
</evidence>
<dbReference type="InterPro" id="IPR013324">
    <property type="entry name" value="RNA_pol_sigma_r3/r4-like"/>
</dbReference>
<dbReference type="InterPro" id="IPR014284">
    <property type="entry name" value="RNA_pol_sigma-70_dom"/>
</dbReference>
<accession>A0A9D1MZP1</accession>
<keyword evidence="1" id="KW-0805">Transcription regulation</keyword>
<dbReference type="SUPFAM" id="SSF88659">
    <property type="entry name" value="Sigma3 and sigma4 domains of RNA polymerase sigma factors"/>
    <property type="match status" value="1"/>
</dbReference>